<reference evidence="2 3" key="1">
    <citation type="submission" date="2020-07" db="EMBL/GenBank/DDBJ databases">
        <title>Comparative genomics of pyrophilous fungi reveals a link between fire events and developmental genes.</title>
        <authorList>
            <consortium name="DOE Joint Genome Institute"/>
            <person name="Steindorff A.S."/>
            <person name="Carver A."/>
            <person name="Calhoun S."/>
            <person name="Stillman K."/>
            <person name="Liu H."/>
            <person name="Lipzen A."/>
            <person name="Pangilinan J."/>
            <person name="Labutti K."/>
            <person name="Bruns T.D."/>
            <person name="Grigoriev I.V."/>
        </authorList>
    </citation>
    <scope>NUCLEOTIDE SEQUENCE [LARGE SCALE GENOMIC DNA]</scope>
    <source>
        <strain evidence="2 3">CBS 144469</strain>
    </source>
</reference>
<feature type="compositionally biased region" description="Acidic residues" evidence="1">
    <location>
        <begin position="56"/>
        <end position="72"/>
    </location>
</feature>
<name>A0A8H6H877_9AGAR</name>
<feature type="non-terminal residue" evidence="2">
    <location>
        <position position="1"/>
    </location>
</feature>
<feature type="compositionally biased region" description="Basic and acidic residues" evidence="1">
    <location>
        <begin position="73"/>
        <end position="82"/>
    </location>
</feature>
<dbReference type="EMBL" id="JACGCI010000187">
    <property type="protein sequence ID" value="KAF6742335.1"/>
    <property type="molecule type" value="Genomic_DNA"/>
</dbReference>
<proteinExistence type="predicted"/>
<comment type="caution">
    <text evidence="2">The sequence shown here is derived from an EMBL/GenBank/DDBJ whole genome shotgun (WGS) entry which is preliminary data.</text>
</comment>
<feature type="compositionally biased region" description="Basic and acidic residues" evidence="1">
    <location>
        <begin position="45"/>
        <end position="55"/>
    </location>
</feature>
<keyword evidence="3" id="KW-1185">Reference proteome</keyword>
<sequence>EDQKKEMTYWHHKGIRAGSRIPVLGKWGKCHRDNHKVRTVGQMLEHAEGGLNHHEEDEELTEEESDDGEDDECRCKQCKNDSQKGCTNPSRCRNKALGDKWRPTLSTDEERDSD</sequence>
<evidence type="ECO:0000313" key="3">
    <source>
        <dbReference type="Proteomes" id="UP000521943"/>
    </source>
</evidence>
<organism evidence="2 3">
    <name type="scientific">Ephemerocybe angulata</name>
    <dbReference type="NCBI Taxonomy" id="980116"/>
    <lineage>
        <taxon>Eukaryota</taxon>
        <taxon>Fungi</taxon>
        <taxon>Dikarya</taxon>
        <taxon>Basidiomycota</taxon>
        <taxon>Agaricomycotina</taxon>
        <taxon>Agaricomycetes</taxon>
        <taxon>Agaricomycetidae</taxon>
        <taxon>Agaricales</taxon>
        <taxon>Agaricineae</taxon>
        <taxon>Psathyrellaceae</taxon>
        <taxon>Ephemerocybe</taxon>
    </lineage>
</organism>
<feature type="region of interest" description="Disordered" evidence="1">
    <location>
        <begin position="42"/>
        <end position="114"/>
    </location>
</feature>
<gene>
    <name evidence="2" type="ORF">DFP72DRAFT_776025</name>
</gene>
<dbReference type="Proteomes" id="UP000521943">
    <property type="component" value="Unassembled WGS sequence"/>
</dbReference>
<protein>
    <submittedName>
        <fullName evidence="2">Uncharacterized protein</fullName>
    </submittedName>
</protein>
<feature type="non-terminal residue" evidence="2">
    <location>
        <position position="114"/>
    </location>
</feature>
<accession>A0A8H6H877</accession>
<evidence type="ECO:0000256" key="1">
    <source>
        <dbReference type="SAM" id="MobiDB-lite"/>
    </source>
</evidence>
<dbReference type="AlphaFoldDB" id="A0A8H6H877"/>
<evidence type="ECO:0000313" key="2">
    <source>
        <dbReference type="EMBL" id="KAF6742335.1"/>
    </source>
</evidence>